<evidence type="ECO:0000256" key="1">
    <source>
        <dbReference type="SAM" id="Phobius"/>
    </source>
</evidence>
<keyword evidence="3" id="KW-1185">Reference proteome</keyword>
<feature type="transmembrane region" description="Helical" evidence="1">
    <location>
        <begin position="25"/>
        <end position="45"/>
    </location>
</feature>
<organism evidence="2 3">
    <name type="scientific">Salix purpurea</name>
    <name type="common">Purple osier willow</name>
    <dbReference type="NCBI Taxonomy" id="77065"/>
    <lineage>
        <taxon>Eukaryota</taxon>
        <taxon>Viridiplantae</taxon>
        <taxon>Streptophyta</taxon>
        <taxon>Embryophyta</taxon>
        <taxon>Tracheophyta</taxon>
        <taxon>Spermatophyta</taxon>
        <taxon>Magnoliopsida</taxon>
        <taxon>eudicotyledons</taxon>
        <taxon>Gunneridae</taxon>
        <taxon>Pentapetalae</taxon>
        <taxon>rosids</taxon>
        <taxon>fabids</taxon>
        <taxon>Malpighiales</taxon>
        <taxon>Salicaceae</taxon>
        <taxon>Saliceae</taxon>
        <taxon>Salix</taxon>
    </lineage>
</organism>
<accession>A0A9Q0PGC8</accession>
<comment type="caution">
    <text evidence="2">The sequence shown here is derived from an EMBL/GenBank/DDBJ whole genome shotgun (WGS) entry which is preliminary data.</text>
</comment>
<protein>
    <submittedName>
        <fullName evidence="2">Uncharacterized protein</fullName>
    </submittedName>
</protein>
<keyword evidence="1" id="KW-0812">Transmembrane</keyword>
<gene>
    <name evidence="2" type="ORF">OIU79_016901</name>
</gene>
<dbReference type="Proteomes" id="UP001151532">
    <property type="component" value="Chromosome 2"/>
</dbReference>
<keyword evidence="1" id="KW-1133">Transmembrane helix</keyword>
<sequence>MLVMEKNFCTDAAGNRIYKSCQFKFLCAFWRVWLFIPQVLFWNHYLHHFSSNKKV</sequence>
<keyword evidence="1" id="KW-0472">Membrane</keyword>
<dbReference type="EMBL" id="JAPFFK010000019">
    <property type="protein sequence ID" value="KAJ6687284.1"/>
    <property type="molecule type" value="Genomic_DNA"/>
</dbReference>
<dbReference type="AlphaFoldDB" id="A0A9Q0PGC8"/>
<reference evidence="2" key="2">
    <citation type="journal article" date="2023" name="Int. J. Mol. Sci.">
        <title>De Novo Assembly and Annotation of 11 Diverse Shrub Willow (Salix) Genomes Reveals Novel Gene Organization in Sex-Linked Regions.</title>
        <authorList>
            <person name="Hyden B."/>
            <person name="Feng K."/>
            <person name="Yates T.B."/>
            <person name="Jawdy S."/>
            <person name="Cereghino C."/>
            <person name="Smart L.B."/>
            <person name="Muchero W."/>
        </authorList>
    </citation>
    <scope>NUCLEOTIDE SEQUENCE</scope>
    <source>
        <tissue evidence="2">Shoot tip</tissue>
    </source>
</reference>
<proteinExistence type="predicted"/>
<name>A0A9Q0PGC8_SALPP</name>
<evidence type="ECO:0000313" key="3">
    <source>
        <dbReference type="Proteomes" id="UP001151532"/>
    </source>
</evidence>
<dbReference type="OrthoDB" id="617191at2759"/>
<evidence type="ECO:0000313" key="2">
    <source>
        <dbReference type="EMBL" id="KAJ6687284.1"/>
    </source>
</evidence>
<reference evidence="2" key="1">
    <citation type="submission" date="2022-11" db="EMBL/GenBank/DDBJ databases">
        <authorList>
            <person name="Hyden B.L."/>
            <person name="Feng K."/>
            <person name="Yates T."/>
            <person name="Jawdy S."/>
            <person name="Smart L.B."/>
            <person name="Muchero W."/>
        </authorList>
    </citation>
    <scope>NUCLEOTIDE SEQUENCE</scope>
    <source>
        <tissue evidence="2">Shoot tip</tissue>
    </source>
</reference>